<dbReference type="GO" id="GO:0032153">
    <property type="term" value="C:cell division site"/>
    <property type="evidence" value="ECO:0007669"/>
    <property type="project" value="TreeGrafter"/>
</dbReference>
<dbReference type="InterPro" id="IPR011923">
    <property type="entry name" value="RodA/MrdB"/>
</dbReference>
<dbReference type="NCBIfam" id="TIGR02210">
    <property type="entry name" value="rodA_shape"/>
    <property type="match status" value="1"/>
</dbReference>
<dbReference type="KEGG" id="ful:C4N20_02810"/>
<accession>A0AAX1TRS7</accession>
<comment type="similarity">
    <text evidence="6">Belongs to the SEDS family. MrdB/RodA subfamily.</text>
</comment>
<organism evidence="7 8">
    <name type="scientific">Fusobacterium ulcerans</name>
    <dbReference type="NCBI Taxonomy" id="861"/>
    <lineage>
        <taxon>Bacteria</taxon>
        <taxon>Fusobacteriati</taxon>
        <taxon>Fusobacteriota</taxon>
        <taxon>Fusobacteriia</taxon>
        <taxon>Fusobacteriales</taxon>
        <taxon>Fusobacteriaceae</taxon>
        <taxon>Fusobacterium</taxon>
    </lineage>
</organism>
<reference evidence="7 8" key="1">
    <citation type="submission" date="2018-06" db="EMBL/GenBank/DDBJ databases">
        <authorList>
            <consortium name="Pathogen Informatics"/>
            <person name="Doyle S."/>
        </authorList>
    </citation>
    <scope>NUCLEOTIDE SEQUENCE [LARGE SCALE GENOMIC DNA]</scope>
    <source>
        <strain evidence="7 8">NCTC12112</strain>
    </source>
</reference>
<dbReference type="PANTHER" id="PTHR30474">
    <property type="entry name" value="CELL CYCLE PROTEIN"/>
    <property type="match status" value="1"/>
</dbReference>
<keyword evidence="3 6" id="KW-0133">Cell shape</keyword>
<dbReference type="GO" id="GO:0051301">
    <property type="term" value="P:cell division"/>
    <property type="evidence" value="ECO:0007669"/>
    <property type="project" value="InterPro"/>
</dbReference>
<keyword evidence="2 6" id="KW-0812">Transmembrane</keyword>
<feature type="transmembrane region" description="Helical" evidence="6">
    <location>
        <begin position="80"/>
        <end position="100"/>
    </location>
</feature>
<feature type="transmembrane region" description="Helical" evidence="6">
    <location>
        <begin position="339"/>
        <end position="360"/>
    </location>
</feature>
<comment type="pathway">
    <text evidence="6">Cell wall biogenesis; peptidoglycan biosynthesis.</text>
</comment>
<keyword evidence="6" id="KW-0328">Glycosyltransferase</keyword>
<evidence type="ECO:0000313" key="7">
    <source>
        <dbReference type="EMBL" id="SQJ10056.1"/>
    </source>
</evidence>
<sequence length="368" mass="41634">MGKSRDTALILKKIKKMNNLLLLNAVIIVVISVLTIYSATIHKTTLFYKREAFWGIIGIFVYLFFSFIDYRKYAKYYKLIYILNILILLSVYVVGVKRLGAQRWIDLGPISIQPSEIGKILVILTFSEFLVSKYRDRFIGLKSVLISFLHILPVFLLILKQPDLGTALILMMTYFVLIFIHGIDWKSIIIMVITGIVSVPTAFFFFLKDYQKQRVLTFLNPEADLLGSGWNVTQSMIAIGSGGLYGKGFLNSTQSKLRFLPEAHTDFIGSVFLEERGFIGGIVLLGLYLILILQIVYIADTTEDKYGRLVCYGIASIFLFHLIINVGMIMGIMPVTGKPLLLMSYGGTSLLISFMMLGIVQSVKMYRD</sequence>
<feature type="transmembrane region" description="Helical" evidence="6">
    <location>
        <begin position="164"/>
        <end position="181"/>
    </location>
</feature>
<name>A0AAX1TRS7_9FUSO</name>
<keyword evidence="5 6" id="KW-0472">Membrane</keyword>
<feature type="transmembrane region" description="Helical" evidence="6">
    <location>
        <begin position="20"/>
        <end position="40"/>
    </location>
</feature>
<dbReference type="EC" id="2.4.99.28" evidence="6"/>
<dbReference type="EMBL" id="LS483487">
    <property type="protein sequence ID" value="SQJ10056.1"/>
    <property type="molecule type" value="Genomic_DNA"/>
</dbReference>
<evidence type="ECO:0000256" key="5">
    <source>
        <dbReference type="ARBA" id="ARBA00023136"/>
    </source>
</evidence>
<dbReference type="GO" id="GO:0071555">
    <property type="term" value="P:cell wall organization"/>
    <property type="evidence" value="ECO:0007669"/>
    <property type="project" value="UniProtKB-KW"/>
</dbReference>
<feature type="transmembrane region" description="Helical" evidence="6">
    <location>
        <begin position="138"/>
        <end position="158"/>
    </location>
</feature>
<dbReference type="Pfam" id="PF01098">
    <property type="entry name" value="FTSW_RODA_SPOVE"/>
    <property type="match status" value="1"/>
</dbReference>
<dbReference type="GO" id="GO:0008955">
    <property type="term" value="F:peptidoglycan glycosyltransferase activity"/>
    <property type="evidence" value="ECO:0007669"/>
    <property type="project" value="UniProtKB-UniRule"/>
</dbReference>
<dbReference type="GO" id="GO:0008360">
    <property type="term" value="P:regulation of cell shape"/>
    <property type="evidence" value="ECO:0007669"/>
    <property type="project" value="UniProtKB-KW"/>
</dbReference>
<dbReference type="GO" id="GO:0005886">
    <property type="term" value="C:plasma membrane"/>
    <property type="evidence" value="ECO:0007669"/>
    <property type="project" value="UniProtKB-SubCell"/>
</dbReference>
<feature type="transmembrane region" description="Helical" evidence="6">
    <location>
        <begin position="277"/>
        <end position="297"/>
    </location>
</feature>
<keyword evidence="6" id="KW-0808">Transferase</keyword>
<dbReference type="InterPro" id="IPR001182">
    <property type="entry name" value="FtsW/RodA"/>
</dbReference>
<evidence type="ECO:0000256" key="3">
    <source>
        <dbReference type="ARBA" id="ARBA00022960"/>
    </source>
</evidence>
<comment type="catalytic activity">
    <reaction evidence="6">
        <text>[GlcNAc-(1-&gt;4)-Mur2Ac(oyl-L-Ala-gamma-D-Glu-L-Lys-D-Ala-D-Ala)](n)-di-trans,octa-cis-undecaprenyl diphosphate + beta-D-GlcNAc-(1-&gt;4)-Mur2Ac(oyl-L-Ala-gamma-D-Glu-L-Lys-D-Ala-D-Ala)-di-trans,octa-cis-undecaprenyl diphosphate = [GlcNAc-(1-&gt;4)-Mur2Ac(oyl-L-Ala-gamma-D-Glu-L-Lys-D-Ala-D-Ala)](n+1)-di-trans,octa-cis-undecaprenyl diphosphate + di-trans,octa-cis-undecaprenyl diphosphate + H(+)</text>
        <dbReference type="Rhea" id="RHEA:23708"/>
        <dbReference type="Rhea" id="RHEA-COMP:9602"/>
        <dbReference type="Rhea" id="RHEA-COMP:9603"/>
        <dbReference type="ChEBI" id="CHEBI:15378"/>
        <dbReference type="ChEBI" id="CHEBI:58405"/>
        <dbReference type="ChEBI" id="CHEBI:60033"/>
        <dbReference type="ChEBI" id="CHEBI:78435"/>
        <dbReference type="EC" id="2.4.99.28"/>
    </reaction>
</comment>
<evidence type="ECO:0000313" key="8">
    <source>
        <dbReference type="Proteomes" id="UP000249008"/>
    </source>
</evidence>
<dbReference type="AlphaFoldDB" id="A0AAX1TRS7"/>
<proteinExistence type="inferred from homology"/>
<dbReference type="Proteomes" id="UP000249008">
    <property type="component" value="Chromosome 1"/>
</dbReference>
<keyword evidence="6" id="KW-0573">Peptidoglycan synthesis</keyword>
<dbReference type="GeneID" id="78453725"/>
<protein>
    <recommendedName>
        <fullName evidence="6">Peptidoglycan glycosyltransferase RodA</fullName>
        <shortName evidence="6">PGT</shortName>
        <ecNumber evidence="6">2.4.99.28</ecNumber>
    </recommendedName>
    <alternativeName>
        <fullName evidence="6">Cell elongation protein RodA</fullName>
    </alternativeName>
    <alternativeName>
        <fullName evidence="6">Cell wall polymerase</fullName>
    </alternativeName>
    <alternativeName>
        <fullName evidence="6">Peptidoglycan polymerase</fullName>
        <shortName evidence="6">PG polymerase</shortName>
    </alternativeName>
</protein>
<keyword evidence="6" id="KW-0961">Cell wall biogenesis/degradation</keyword>
<comment type="subcellular location">
    <subcellularLocation>
        <location evidence="6">Cell membrane</location>
        <topology evidence="6">Multi-pass membrane protein</topology>
    </subcellularLocation>
    <subcellularLocation>
        <location evidence="1">Membrane</location>
        <topology evidence="1">Multi-pass membrane protein</topology>
    </subcellularLocation>
</comment>
<evidence type="ECO:0000256" key="4">
    <source>
        <dbReference type="ARBA" id="ARBA00022989"/>
    </source>
</evidence>
<dbReference type="RefSeq" id="WP_005981083.1">
    <property type="nucleotide sequence ID" value="NZ_BAABXY010000001.1"/>
</dbReference>
<evidence type="ECO:0000256" key="1">
    <source>
        <dbReference type="ARBA" id="ARBA00004141"/>
    </source>
</evidence>
<dbReference type="PANTHER" id="PTHR30474:SF1">
    <property type="entry name" value="PEPTIDOGLYCAN GLYCOSYLTRANSFERASE MRDB"/>
    <property type="match status" value="1"/>
</dbReference>
<dbReference type="HAMAP" id="MF_02079">
    <property type="entry name" value="PGT_RodA"/>
    <property type="match status" value="1"/>
</dbReference>
<gene>
    <name evidence="7" type="primary">mrdB</name>
    <name evidence="6" type="synonym">rodA</name>
    <name evidence="7" type="ORF">NCTC12112_02444</name>
</gene>
<dbReference type="GO" id="GO:0009252">
    <property type="term" value="P:peptidoglycan biosynthetic process"/>
    <property type="evidence" value="ECO:0007669"/>
    <property type="project" value="UniProtKB-UniRule"/>
</dbReference>
<dbReference type="GO" id="GO:0015648">
    <property type="term" value="F:lipid-linked peptidoglycan transporter activity"/>
    <property type="evidence" value="ECO:0007669"/>
    <property type="project" value="TreeGrafter"/>
</dbReference>
<feature type="transmembrane region" description="Helical" evidence="6">
    <location>
        <begin position="52"/>
        <end position="68"/>
    </location>
</feature>
<keyword evidence="4 6" id="KW-1133">Transmembrane helix</keyword>
<comment type="function">
    <text evidence="6">Peptidoglycan polymerase that is essential for cell wall elongation.</text>
</comment>
<keyword evidence="6" id="KW-1003">Cell membrane</keyword>
<evidence type="ECO:0000256" key="2">
    <source>
        <dbReference type="ARBA" id="ARBA00022692"/>
    </source>
</evidence>
<feature type="transmembrane region" description="Helical" evidence="6">
    <location>
        <begin position="309"/>
        <end position="333"/>
    </location>
</feature>
<feature type="transmembrane region" description="Helical" evidence="6">
    <location>
        <begin position="188"/>
        <end position="207"/>
    </location>
</feature>
<evidence type="ECO:0000256" key="6">
    <source>
        <dbReference type="HAMAP-Rule" id="MF_02079"/>
    </source>
</evidence>